<feature type="transmembrane region" description="Helical" evidence="7">
    <location>
        <begin position="507"/>
        <end position="527"/>
    </location>
</feature>
<dbReference type="GeneID" id="19300823"/>
<evidence type="ECO:0000256" key="3">
    <source>
        <dbReference type="ARBA" id="ARBA00022692"/>
    </source>
</evidence>
<dbReference type="STRING" id="670483.S7RJV0"/>
<dbReference type="PANTHER" id="PTHR42718:SF9">
    <property type="entry name" value="MAJOR FACILITATOR SUPERFAMILY MULTIDRUG TRANSPORTER MFSC"/>
    <property type="match status" value="1"/>
</dbReference>
<feature type="transmembrane region" description="Helical" evidence="7">
    <location>
        <begin position="413"/>
        <end position="440"/>
    </location>
</feature>
<evidence type="ECO:0000256" key="7">
    <source>
        <dbReference type="SAM" id="Phobius"/>
    </source>
</evidence>
<keyword evidence="3 7" id="KW-0812">Transmembrane</keyword>
<dbReference type="Gene3D" id="1.20.1250.20">
    <property type="entry name" value="MFS general substrate transporter like domains"/>
    <property type="match status" value="1"/>
</dbReference>
<sequence length="559" mass="60267">MASTRDTTYDTDDEKRRSQVENNAQEPTTKEDNGFEGRSTFRSCVIVGTCTLAMGINAVCAASASIALPTIGKELDIPEERLQWILSAYSLTSGCLLLFLGRLADLYGRRRAFVLGSLSQVAFSLGCAFVNDEITLDVLRGFQGIGAAATIPAGLGILAHAFPPSKARSWAFATFSAGAPIGASLGSNVGGVLTQVTQKTWRSTFYFTAGLSALTVIGAIVSIDADKPSDEPDKRVDWLGAALVTAGLTLIVFVLSDGEIAPQGWRTSYIIALLIIGVLLTVAYLFWERYLERVQDSPNPSNSKWTPPPLMRLSIWKRARGKFAVMQWVAFLNYGCFVTWQLWAQLYYQDFLHLNPVLTMVRFIPMFVTGFICNVIVALLISRVPVVFLLIVGTAATGCAALLFAVVGPGAPYWAYGFPGAILSVFGADFIFASGTIFVAKVALPHEQSVAGALFMTMTQIGTAFGLTISTIVYDRVLSQQSRALGVIPVEGNANAPRLAQLKAYQGAQWTCFAFGMLACLLALLFLRGTGIVGHREPKATDSEETVGQGPQQDVQNKS</sequence>
<accession>S7RJV0</accession>
<dbReference type="OMA" id="MGTAFMP"/>
<reference evidence="9 10" key="1">
    <citation type="journal article" date="2012" name="Science">
        <title>The Paleozoic origin of enzymatic lignin decomposition reconstructed from 31 fungal genomes.</title>
        <authorList>
            <person name="Floudas D."/>
            <person name="Binder M."/>
            <person name="Riley R."/>
            <person name="Barry K."/>
            <person name="Blanchette R.A."/>
            <person name="Henrissat B."/>
            <person name="Martinez A.T."/>
            <person name="Otillar R."/>
            <person name="Spatafora J.W."/>
            <person name="Yadav J.S."/>
            <person name="Aerts A."/>
            <person name="Benoit I."/>
            <person name="Boyd A."/>
            <person name="Carlson A."/>
            <person name="Copeland A."/>
            <person name="Coutinho P.M."/>
            <person name="de Vries R.P."/>
            <person name="Ferreira P."/>
            <person name="Findley K."/>
            <person name="Foster B."/>
            <person name="Gaskell J."/>
            <person name="Glotzer D."/>
            <person name="Gorecki P."/>
            <person name="Heitman J."/>
            <person name="Hesse C."/>
            <person name="Hori C."/>
            <person name="Igarashi K."/>
            <person name="Jurgens J.A."/>
            <person name="Kallen N."/>
            <person name="Kersten P."/>
            <person name="Kohler A."/>
            <person name="Kuees U."/>
            <person name="Kumar T.K.A."/>
            <person name="Kuo A."/>
            <person name="LaButti K."/>
            <person name="Larrondo L.F."/>
            <person name="Lindquist E."/>
            <person name="Ling A."/>
            <person name="Lombard V."/>
            <person name="Lucas S."/>
            <person name="Lundell T."/>
            <person name="Martin R."/>
            <person name="McLaughlin D.J."/>
            <person name="Morgenstern I."/>
            <person name="Morin E."/>
            <person name="Murat C."/>
            <person name="Nagy L.G."/>
            <person name="Nolan M."/>
            <person name="Ohm R.A."/>
            <person name="Patyshakuliyeva A."/>
            <person name="Rokas A."/>
            <person name="Ruiz-Duenas F.J."/>
            <person name="Sabat G."/>
            <person name="Salamov A."/>
            <person name="Samejima M."/>
            <person name="Schmutz J."/>
            <person name="Slot J.C."/>
            <person name="St John F."/>
            <person name="Stenlid J."/>
            <person name="Sun H."/>
            <person name="Sun S."/>
            <person name="Syed K."/>
            <person name="Tsang A."/>
            <person name="Wiebenga A."/>
            <person name="Young D."/>
            <person name="Pisabarro A."/>
            <person name="Eastwood D.C."/>
            <person name="Martin F."/>
            <person name="Cullen D."/>
            <person name="Grigoriev I.V."/>
            <person name="Hibbett D.S."/>
        </authorList>
    </citation>
    <scope>NUCLEOTIDE SEQUENCE [LARGE SCALE GENOMIC DNA]</scope>
    <source>
        <strain evidence="9 10">ATCC 11539</strain>
    </source>
</reference>
<feature type="transmembrane region" description="Helical" evidence="7">
    <location>
        <begin position="143"/>
        <end position="163"/>
    </location>
</feature>
<dbReference type="RefSeq" id="XP_007868253.1">
    <property type="nucleotide sequence ID" value="XM_007870062.1"/>
</dbReference>
<feature type="transmembrane region" description="Helical" evidence="7">
    <location>
        <begin position="170"/>
        <end position="193"/>
    </location>
</feature>
<dbReference type="GO" id="GO:0022857">
    <property type="term" value="F:transmembrane transporter activity"/>
    <property type="evidence" value="ECO:0007669"/>
    <property type="project" value="InterPro"/>
</dbReference>
<dbReference type="EMBL" id="KB469306">
    <property type="protein sequence ID" value="EPQ52914.1"/>
    <property type="molecule type" value="Genomic_DNA"/>
</dbReference>
<feature type="transmembrane region" description="Helical" evidence="7">
    <location>
        <begin position="452"/>
        <end position="474"/>
    </location>
</feature>
<dbReference type="Proteomes" id="UP000030669">
    <property type="component" value="Unassembled WGS sequence"/>
</dbReference>
<evidence type="ECO:0000313" key="9">
    <source>
        <dbReference type="EMBL" id="EPQ52914.1"/>
    </source>
</evidence>
<dbReference type="Pfam" id="PF07690">
    <property type="entry name" value="MFS_1"/>
    <property type="match status" value="2"/>
</dbReference>
<evidence type="ECO:0000256" key="1">
    <source>
        <dbReference type="ARBA" id="ARBA00004141"/>
    </source>
</evidence>
<dbReference type="Gene3D" id="1.20.1720.10">
    <property type="entry name" value="Multidrug resistance protein D"/>
    <property type="match status" value="1"/>
</dbReference>
<dbReference type="AlphaFoldDB" id="S7RJV0"/>
<evidence type="ECO:0000259" key="8">
    <source>
        <dbReference type="PROSITE" id="PS50850"/>
    </source>
</evidence>
<feature type="transmembrane region" description="Helical" evidence="7">
    <location>
        <begin position="323"/>
        <end position="343"/>
    </location>
</feature>
<dbReference type="PROSITE" id="PS50850">
    <property type="entry name" value="MFS"/>
    <property type="match status" value="1"/>
</dbReference>
<feature type="transmembrane region" description="Helical" evidence="7">
    <location>
        <begin position="236"/>
        <end position="256"/>
    </location>
</feature>
<feature type="transmembrane region" description="Helical" evidence="7">
    <location>
        <begin position="205"/>
        <end position="224"/>
    </location>
</feature>
<dbReference type="InterPro" id="IPR005829">
    <property type="entry name" value="Sugar_transporter_CS"/>
</dbReference>
<evidence type="ECO:0000256" key="6">
    <source>
        <dbReference type="SAM" id="MobiDB-lite"/>
    </source>
</evidence>
<dbReference type="KEGG" id="gtr:GLOTRDRAFT_122303"/>
<feature type="transmembrane region" description="Helical" evidence="7">
    <location>
        <begin position="112"/>
        <end position="131"/>
    </location>
</feature>
<feature type="transmembrane region" description="Helical" evidence="7">
    <location>
        <begin position="363"/>
        <end position="381"/>
    </location>
</feature>
<dbReference type="OrthoDB" id="5086884at2759"/>
<name>S7RJV0_GLOTA</name>
<evidence type="ECO:0000256" key="2">
    <source>
        <dbReference type="ARBA" id="ARBA00022448"/>
    </source>
</evidence>
<keyword evidence="2" id="KW-0813">Transport</keyword>
<dbReference type="eggNOG" id="KOG0254">
    <property type="taxonomic scope" value="Eukaryota"/>
</dbReference>
<feature type="region of interest" description="Disordered" evidence="6">
    <location>
        <begin position="1"/>
        <end position="34"/>
    </location>
</feature>
<feature type="domain" description="Major facilitator superfamily (MFS) profile" evidence="8">
    <location>
        <begin position="43"/>
        <end position="531"/>
    </location>
</feature>
<comment type="subcellular location">
    <subcellularLocation>
        <location evidence="1">Membrane</location>
        <topology evidence="1">Multi-pass membrane protein</topology>
    </subcellularLocation>
</comment>
<dbReference type="InterPro" id="IPR020846">
    <property type="entry name" value="MFS_dom"/>
</dbReference>
<feature type="transmembrane region" description="Helical" evidence="7">
    <location>
        <begin position="386"/>
        <end position="407"/>
    </location>
</feature>
<dbReference type="InterPro" id="IPR036259">
    <property type="entry name" value="MFS_trans_sf"/>
</dbReference>
<protein>
    <submittedName>
        <fullName evidence="9">Efflux transporter</fullName>
    </submittedName>
</protein>
<feature type="transmembrane region" description="Helical" evidence="7">
    <location>
        <begin position="268"/>
        <end position="287"/>
    </location>
</feature>
<feature type="transmembrane region" description="Helical" evidence="7">
    <location>
        <begin position="82"/>
        <end position="100"/>
    </location>
</feature>
<dbReference type="HOGENOM" id="CLU_000960_27_0_1"/>
<feature type="region of interest" description="Disordered" evidence="6">
    <location>
        <begin position="537"/>
        <end position="559"/>
    </location>
</feature>
<dbReference type="GO" id="GO:0016020">
    <property type="term" value="C:membrane"/>
    <property type="evidence" value="ECO:0007669"/>
    <property type="project" value="UniProtKB-SubCell"/>
</dbReference>
<feature type="transmembrane region" description="Helical" evidence="7">
    <location>
        <begin position="45"/>
        <end position="70"/>
    </location>
</feature>
<gene>
    <name evidence="9" type="ORF">GLOTRDRAFT_122303</name>
</gene>
<evidence type="ECO:0000256" key="5">
    <source>
        <dbReference type="ARBA" id="ARBA00023136"/>
    </source>
</evidence>
<evidence type="ECO:0000313" key="10">
    <source>
        <dbReference type="Proteomes" id="UP000030669"/>
    </source>
</evidence>
<dbReference type="PANTHER" id="PTHR42718">
    <property type="entry name" value="MAJOR FACILITATOR SUPERFAMILY MULTIDRUG TRANSPORTER MFSC"/>
    <property type="match status" value="1"/>
</dbReference>
<proteinExistence type="predicted"/>
<keyword evidence="5 7" id="KW-0472">Membrane</keyword>
<feature type="compositionally biased region" description="Polar residues" evidence="6">
    <location>
        <begin position="549"/>
        <end position="559"/>
    </location>
</feature>
<dbReference type="SUPFAM" id="SSF103473">
    <property type="entry name" value="MFS general substrate transporter"/>
    <property type="match status" value="1"/>
</dbReference>
<keyword evidence="4 7" id="KW-1133">Transmembrane helix</keyword>
<keyword evidence="10" id="KW-1185">Reference proteome</keyword>
<dbReference type="InterPro" id="IPR011701">
    <property type="entry name" value="MFS"/>
</dbReference>
<evidence type="ECO:0000256" key="4">
    <source>
        <dbReference type="ARBA" id="ARBA00022989"/>
    </source>
</evidence>
<dbReference type="PROSITE" id="PS00216">
    <property type="entry name" value="SUGAR_TRANSPORT_1"/>
    <property type="match status" value="1"/>
</dbReference>
<organism evidence="9 10">
    <name type="scientific">Gloeophyllum trabeum (strain ATCC 11539 / FP-39264 / Madison 617)</name>
    <name type="common">Brown rot fungus</name>
    <dbReference type="NCBI Taxonomy" id="670483"/>
    <lineage>
        <taxon>Eukaryota</taxon>
        <taxon>Fungi</taxon>
        <taxon>Dikarya</taxon>
        <taxon>Basidiomycota</taxon>
        <taxon>Agaricomycotina</taxon>
        <taxon>Agaricomycetes</taxon>
        <taxon>Gloeophyllales</taxon>
        <taxon>Gloeophyllaceae</taxon>
        <taxon>Gloeophyllum</taxon>
    </lineage>
</organism>